<keyword evidence="4 7" id="KW-0812">Transmembrane</keyword>
<dbReference type="EMBL" id="FONT01000015">
    <property type="protein sequence ID" value="SFF05964.1"/>
    <property type="molecule type" value="Genomic_DNA"/>
</dbReference>
<dbReference type="InterPro" id="IPR007353">
    <property type="entry name" value="DUF421"/>
</dbReference>
<dbReference type="RefSeq" id="WP_245757941.1">
    <property type="nucleotide sequence ID" value="NZ_FONT01000015.1"/>
</dbReference>
<dbReference type="STRING" id="930128.SAMN05192532_11518"/>
<keyword evidence="6 7" id="KW-0472">Membrane</keyword>
<evidence type="ECO:0000256" key="3">
    <source>
        <dbReference type="ARBA" id="ARBA00022475"/>
    </source>
</evidence>
<organism evidence="10 11">
    <name type="scientific">Alteribacillus iranensis</name>
    <dbReference type="NCBI Taxonomy" id="930128"/>
    <lineage>
        <taxon>Bacteria</taxon>
        <taxon>Bacillati</taxon>
        <taxon>Bacillota</taxon>
        <taxon>Bacilli</taxon>
        <taxon>Bacillales</taxon>
        <taxon>Bacillaceae</taxon>
        <taxon>Alteribacillus</taxon>
    </lineage>
</organism>
<keyword evidence="5 7" id="KW-1133">Transmembrane helix</keyword>
<dbReference type="Pfam" id="PF04239">
    <property type="entry name" value="DUF421"/>
    <property type="match status" value="1"/>
</dbReference>
<sequence length="175" mass="19566">MFYDKIEDIFRILVMAAIVYPLLILLLRVSGKRTLSKMNMFDFVITIAIGSTVATILLSKEVSFLDGIAALVSLIFLQYVVSFLSVRSPMFSKIIKGNPSLIFYRGTYLHRNMKKQRVREEEIRQAIRTAGQNNIESVEAVVLETDGSLSVISGAQGEKATSLQDVEDTQKDISP</sequence>
<name>A0A1I2FKE9_9BACI</name>
<keyword evidence="11" id="KW-1185">Reference proteome</keyword>
<proteinExistence type="inferred from homology"/>
<protein>
    <submittedName>
        <fullName evidence="10">Uncharacterized membrane protein YcaP, DUF421 family</fullName>
    </submittedName>
</protein>
<evidence type="ECO:0000256" key="5">
    <source>
        <dbReference type="ARBA" id="ARBA00022989"/>
    </source>
</evidence>
<dbReference type="PANTHER" id="PTHR34582">
    <property type="entry name" value="UPF0702 TRANSMEMBRANE PROTEIN YCAP"/>
    <property type="match status" value="1"/>
</dbReference>
<evidence type="ECO:0000256" key="6">
    <source>
        <dbReference type="ARBA" id="ARBA00023136"/>
    </source>
</evidence>
<evidence type="ECO:0000313" key="10">
    <source>
        <dbReference type="EMBL" id="SFF05964.1"/>
    </source>
</evidence>
<feature type="domain" description="YetF C-terminal" evidence="8">
    <location>
        <begin position="88"/>
        <end position="156"/>
    </location>
</feature>
<evidence type="ECO:0000256" key="1">
    <source>
        <dbReference type="ARBA" id="ARBA00004651"/>
    </source>
</evidence>
<evidence type="ECO:0000259" key="9">
    <source>
        <dbReference type="Pfam" id="PF20730"/>
    </source>
</evidence>
<dbReference type="AlphaFoldDB" id="A0A1I2FKE9"/>
<evidence type="ECO:0000256" key="7">
    <source>
        <dbReference type="SAM" id="Phobius"/>
    </source>
</evidence>
<dbReference type="Gene3D" id="3.30.240.20">
    <property type="entry name" value="bsu07140 like domains"/>
    <property type="match status" value="1"/>
</dbReference>
<dbReference type="InterPro" id="IPR023090">
    <property type="entry name" value="UPF0702_alpha/beta_dom_sf"/>
</dbReference>
<accession>A0A1I2FKE9</accession>
<dbReference type="GO" id="GO:0005886">
    <property type="term" value="C:plasma membrane"/>
    <property type="evidence" value="ECO:0007669"/>
    <property type="project" value="UniProtKB-SubCell"/>
</dbReference>
<dbReference type="Pfam" id="PF20730">
    <property type="entry name" value="YetF_N"/>
    <property type="match status" value="1"/>
</dbReference>
<dbReference type="PANTHER" id="PTHR34582:SF6">
    <property type="entry name" value="UPF0702 TRANSMEMBRANE PROTEIN YCAP"/>
    <property type="match status" value="1"/>
</dbReference>
<evidence type="ECO:0000256" key="4">
    <source>
        <dbReference type="ARBA" id="ARBA00022692"/>
    </source>
</evidence>
<feature type="transmembrane region" description="Helical" evidence="7">
    <location>
        <begin position="64"/>
        <end position="86"/>
    </location>
</feature>
<evidence type="ECO:0000256" key="2">
    <source>
        <dbReference type="ARBA" id="ARBA00006448"/>
    </source>
</evidence>
<gene>
    <name evidence="10" type="ORF">SAMN05192532_11518</name>
</gene>
<feature type="transmembrane region" description="Helical" evidence="7">
    <location>
        <begin position="12"/>
        <end position="29"/>
    </location>
</feature>
<feature type="domain" description="YetF-like N-terminal transmembrane" evidence="9">
    <location>
        <begin position="22"/>
        <end position="84"/>
    </location>
</feature>
<dbReference type="Proteomes" id="UP000199516">
    <property type="component" value="Unassembled WGS sequence"/>
</dbReference>
<feature type="transmembrane region" description="Helical" evidence="7">
    <location>
        <begin position="41"/>
        <end position="58"/>
    </location>
</feature>
<evidence type="ECO:0000259" key="8">
    <source>
        <dbReference type="Pfam" id="PF04239"/>
    </source>
</evidence>
<comment type="subcellular location">
    <subcellularLocation>
        <location evidence="1">Cell membrane</location>
        <topology evidence="1">Multi-pass membrane protein</topology>
    </subcellularLocation>
</comment>
<dbReference type="InterPro" id="IPR048454">
    <property type="entry name" value="YetF_N"/>
</dbReference>
<comment type="similarity">
    <text evidence="2">Belongs to the UPF0702 family.</text>
</comment>
<evidence type="ECO:0000313" key="11">
    <source>
        <dbReference type="Proteomes" id="UP000199516"/>
    </source>
</evidence>
<reference evidence="10" key="1">
    <citation type="submission" date="2016-10" db="EMBL/GenBank/DDBJ databases">
        <authorList>
            <person name="de Groot N.N."/>
        </authorList>
    </citation>
    <scope>NUCLEOTIDE SEQUENCE [LARGE SCALE GENOMIC DNA]</scope>
    <source>
        <strain evidence="10">DSM 23995</strain>
    </source>
</reference>
<keyword evidence="3" id="KW-1003">Cell membrane</keyword>